<dbReference type="EMBL" id="JAVRJZ010000014">
    <property type="protein sequence ID" value="KAK2713317.1"/>
    <property type="molecule type" value="Genomic_DNA"/>
</dbReference>
<organism evidence="1 2">
    <name type="scientific">Artemia franciscana</name>
    <name type="common">Brine shrimp</name>
    <name type="synonym">Artemia sanfranciscana</name>
    <dbReference type="NCBI Taxonomy" id="6661"/>
    <lineage>
        <taxon>Eukaryota</taxon>
        <taxon>Metazoa</taxon>
        <taxon>Ecdysozoa</taxon>
        <taxon>Arthropoda</taxon>
        <taxon>Crustacea</taxon>
        <taxon>Branchiopoda</taxon>
        <taxon>Anostraca</taxon>
        <taxon>Artemiidae</taxon>
        <taxon>Artemia</taxon>
    </lineage>
</organism>
<name>A0AA88I0Y0_ARTSF</name>
<comment type="caution">
    <text evidence="1">The sequence shown here is derived from an EMBL/GenBank/DDBJ whole genome shotgun (WGS) entry which is preliminary data.</text>
</comment>
<evidence type="ECO:0000313" key="1">
    <source>
        <dbReference type="EMBL" id="KAK2713317.1"/>
    </source>
</evidence>
<dbReference type="AlphaFoldDB" id="A0AA88I0Y0"/>
<reference evidence="1" key="1">
    <citation type="submission" date="2023-07" db="EMBL/GenBank/DDBJ databases">
        <title>Chromosome-level genome assembly of Artemia franciscana.</title>
        <authorList>
            <person name="Jo E."/>
        </authorList>
    </citation>
    <scope>NUCLEOTIDE SEQUENCE</scope>
    <source>
        <tissue evidence="1">Whole body</tissue>
    </source>
</reference>
<sequence>MLAYNTGWNNEVANIEVVASVQNVKRVSIMYIKQGTRTLQSFSLLLAKRHLLEQRLYQTPEELQKPLCHREKKTARSSKYIGFIATKLRVDTSRSDISDDEWKLKQLDKDPDLAATTRVDEYWVNFFYREGLFGKRKYPKLACVVKVAFFPYSTLSGKIISEQRAAMGERMLIVKLTISDELIKLGTKPKNVPITRDLIKLARGARTSLMNHLEAQCEREKDQ</sequence>
<protein>
    <submittedName>
        <fullName evidence="1">Uncharacterized protein</fullName>
    </submittedName>
</protein>
<dbReference type="Proteomes" id="UP001187531">
    <property type="component" value="Unassembled WGS sequence"/>
</dbReference>
<keyword evidence="2" id="KW-1185">Reference proteome</keyword>
<accession>A0AA88I0Y0</accession>
<proteinExistence type="predicted"/>
<gene>
    <name evidence="1" type="ORF">QYM36_009248</name>
</gene>
<evidence type="ECO:0000313" key="2">
    <source>
        <dbReference type="Proteomes" id="UP001187531"/>
    </source>
</evidence>